<name>A0A8X6LMZ5_TRICU</name>
<feature type="domain" description="Obg" evidence="1">
    <location>
        <begin position="13"/>
        <end position="76"/>
    </location>
</feature>
<dbReference type="Gene3D" id="2.70.210.12">
    <property type="entry name" value="GTP1/OBG domain"/>
    <property type="match status" value="1"/>
</dbReference>
<dbReference type="InterPro" id="IPR036726">
    <property type="entry name" value="GTP1_OBG_dom_sf"/>
</dbReference>
<dbReference type="PROSITE" id="PS51883">
    <property type="entry name" value="OBG"/>
    <property type="match status" value="1"/>
</dbReference>
<sequence length="76" mass="8342">MVRMNSILWKERRKFFDSVRILARGGRGGNGLPKYGGIGGKGGDVYVEAKDSYTLSQLKKKYPTQRFIGGSGGNSK</sequence>
<comment type="caution">
    <text evidence="2">The sequence shown here is derived from an EMBL/GenBank/DDBJ whole genome shotgun (WGS) entry which is preliminary data.</text>
</comment>
<protein>
    <submittedName>
        <fullName evidence="2">GTP-binding protein 10</fullName>
    </submittedName>
</protein>
<organism evidence="2 3">
    <name type="scientific">Trichonephila clavata</name>
    <name type="common">Joro spider</name>
    <name type="synonym">Nephila clavata</name>
    <dbReference type="NCBI Taxonomy" id="2740835"/>
    <lineage>
        <taxon>Eukaryota</taxon>
        <taxon>Metazoa</taxon>
        <taxon>Ecdysozoa</taxon>
        <taxon>Arthropoda</taxon>
        <taxon>Chelicerata</taxon>
        <taxon>Arachnida</taxon>
        <taxon>Araneae</taxon>
        <taxon>Araneomorphae</taxon>
        <taxon>Entelegynae</taxon>
        <taxon>Araneoidea</taxon>
        <taxon>Nephilidae</taxon>
        <taxon>Trichonephila</taxon>
    </lineage>
</organism>
<evidence type="ECO:0000313" key="2">
    <source>
        <dbReference type="EMBL" id="GFR14332.1"/>
    </source>
</evidence>
<gene>
    <name evidence="2" type="primary">NCL1_45401</name>
    <name evidence="2" type="ORF">TNCT_359131</name>
</gene>
<dbReference type="AlphaFoldDB" id="A0A8X6LMZ5"/>
<proteinExistence type="predicted"/>
<keyword evidence="3" id="KW-1185">Reference proteome</keyword>
<dbReference type="GO" id="GO:0042254">
    <property type="term" value="P:ribosome biogenesis"/>
    <property type="evidence" value="ECO:0007669"/>
    <property type="project" value="UniProtKB-UniRule"/>
</dbReference>
<dbReference type="Proteomes" id="UP000887116">
    <property type="component" value="Unassembled WGS sequence"/>
</dbReference>
<evidence type="ECO:0000259" key="1">
    <source>
        <dbReference type="PROSITE" id="PS51883"/>
    </source>
</evidence>
<accession>A0A8X6LMZ5</accession>
<evidence type="ECO:0000313" key="3">
    <source>
        <dbReference type="Proteomes" id="UP000887116"/>
    </source>
</evidence>
<dbReference type="InterPro" id="IPR006169">
    <property type="entry name" value="GTP1_OBG_dom"/>
</dbReference>
<dbReference type="SUPFAM" id="SSF82051">
    <property type="entry name" value="Obg GTP-binding protein N-terminal domain"/>
    <property type="match status" value="1"/>
</dbReference>
<reference evidence="2" key="1">
    <citation type="submission" date="2020-07" db="EMBL/GenBank/DDBJ databases">
        <title>Multicomponent nature underlies the extraordinary mechanical properties of spider dragline silk.</title>
        <authorList>
            <person name="Kono N."/>
            <person name="Nakamura H."/>
            <person name="Mori M."/>
            <person name="Yoshida Y."/>
            <person name="Ohtoshi R."/>
            <person name="Malay A.D."/>
            <person name="Moran D.A.P."/>
            <person name="Tomita M."/>
            <person name="Numata K."/>
            <person name="Arakawa K."/>
        </authorList>
    </citation>
    <scope>NUCLEOTIDE SEQUENCE</scope>
</reference>
<dbReference type="EMBL" id="BMAO01007200">
    <property type="protein sequence ID" value="GFR14332.1"/>
    <property type="molecule type" value="Genomic_DNA"/>
</dbReference>